<evidence type="ECO:0000313" key="4">
    <source>
        <dbReference type="EMBL" id="MEM5947471.1"/>
    </source>
</evidence>
<dbReference type="EMBL" id="JBCHKQ010000001">
    <property type="protein sequence ID" value="MEM5947471.1"/>
    <property type="molecule type" value="Genomic_DNA"/>
</dbReference>
<gene>
    <name evidence="4" type="ORF">WKV44_02830</name>
</gene>
<dbReference type="SUPFAM" id="SSF53756">
    <property type="entry name" value="UDP-Glycosyltransferase/glycogen phosphorylase"/>
    <property type="match status" value="1"/>
</dbReference>
<keyword evidence="1" id="KW-0812">Transmembrane</keyword>
<feature type="domain" description="Glycosyltransferase subfamily 4-like N-terminal" evidence="3">
    <location>
        <begin position="27"/>
        <end position="178"/>
    </location>
</feature>
<feature type="transmembrane region" description="Helical" evidence="1">
    <location>
        <begin position="92"/>
        <end position="118"/>
    </location>
</feature>
<dbReference type="PANTHER" id="PTHR45947">
    <property type="entry name" value="SULFOQUINOVOSYL TRANSFERASE SQD2"/>
    <property type="match status" value="1"/>
</dbReference>
<name>A0ABU9U9X0_9SPIR</name>
<evidence type="ECO:0000259" key="3">
    <source>
        <dbReference type="Pfam" id="PF13439"/>
    </source>
</evidence>
<keyword evidence="1" id="KW-1133">Transmembrane helix</keyword>
<evidence type="ECO:0000313" key="5">
    <source>
        <dbReference type="Proteomes" id="UP001466331"/>
    </source>
</evidence>
<dbReference type="InterPro" id="IPR050194">
    <property type="entry name" value="Glycosyltransferase_grp1"/>
</dbReference>
<evidence type="ECO:0000259" key="2">
    <source>
        <dbReference type="Pfam" id="PF00534"/>
    </source>
</evidence>
<protein>
    <submittedName>
        <fullName evidence="4">Glycosyltransferase family 4 protein</fullName>
        <ecNumber evidence="4">2.4.-.-</ecNumber>
    </submittedName>
</protein>
<keyword evidence="4" id="KW-0328">Glycosyltransferase</keyword>
<keyword evidence="4" id="KW-0808">Transferase</keyword>
<dbReference type="Proteomes" id="UP001466331">
    <property type="component" value="Unassembled WGS sequence"/>
</dbReference>
<organism evidence="4 5">
    <name type="scientific">Rarispira pelagica</name>
    <dbReference type="NCBI Taxonomy" id="3141764"/>
    <lineage>
        <taxon>Bacteria</taxon>
        <taxon>Pseudomonadati</taxon>
        <taxon>Spirochaetota</taxon>
        <taxon>Spirochaetia</taxon>
        <taxon>Winmispirales</taxon>
        <taxon>Winmispiraceae</taxon>
        <taxon>Rarispira</taxon>
    </lineage>
</organism>
<proteinExistence type="predicted"/>
<dbReference type="Gene3D" id="3.40.50.2000">
    <property type="entry name" value="Glycogen Phosphorylase B"/>
    <property type="match status" value="2"/>
</dbReference>
<feature type="transmembrane region" description="Helical" evidence="1">
    <location>
        <begin position="69"/>
        <end position="86"/>
    </location>
</feature>
<sequence>MMRLFLNPNRRLKILMISYEFPPVVSGGIGKLTYDKYQAYKESGHDIVLIAPVSHNRKKGQLYIPAKGNILKFFLTFFYSFFSVMIRKPDIIYALSGTYVGFVSFIISKIFSIPYVVLAHGNEFIRFYNKSDIRKVLNIIYNNSLIVLAVSSFTKKLLIDFGVDKNKIEVVNNYIDSDNWIVPAANQIVEVREKYDLKPQDFVLITVSRLDKRKGHDKIIKALALMILNFPEFRGRIKYIIVGNGKEYDRLKNMVCECNLNDSVLFFGYVPYRDLSLLYAISDLFVMPSSFLRNDGSVEGFGLSYIEAAIYGLPSVAGIESGAIDIIDDDKTGFLVNPDDIYKIQEVLLYCVKNKERVKDMGVAARNSVLSRFSKDKLYPRELSLILRWLDNM</sequence>
<dbReference type="PANTHER" id="PTHR45947:SF3">
    <property type="entry name" value="SULFOQUINOVOSYL TRANSFERASE SQD2"/>
    <property type="match status" value="1"/>
</dbReference>
<keyword evidence="1" id="KW-0472">Membrane</keyword>
<dbReference type="EC" id="2.4.-.-" evidence="4"/>
<dbReference type="GO" id="GO:0016757">
    <property type="term" value="F:glycosyltransferase activity"/>
    <property type="evidence" value="ECO:0007669"/>
    <property type="project" value="UniProtKB-KW"/>
</dbReference>
<feature type="transmembrane region" description="Helical" evidence="1">
    <location>
        <begin position="139"/>
        <end position="158"/>
    </location>
</feature>
<comment type="caution">
    <text evidence="4">The sequence shown here is derived from an EMBL/GenBank/DDBJ whole genome shotgun (WGS) entry which is preliminary data.</text>
</comment>
<dbReference type="InterPro" id="IPR028098">
    <property type="entry name" value="Glyco_trans_4-like_N"/>
</dbReference>
<dbReference type="CDD" id="cd03801">
    <property type="entry name" value="GT4_PimA-like"/>
    <property type="match status" value="1"/>
</dbReference>
<dbReference type="RefSeq" id="WP_420068919.1">
    <property type="nucleotide sequence ID" value="NZ_JBCHKQ010000001.1"/>
</dbReference>
<accession>A0ABU9U9X0</accession>
<keyword evidence="5" id="KW-1185">Reference proteome</keyword>
<dbReference type="InterPro" id="IPR001296">
    <property type="entry name" value="Glyco_trans_1"/>
</dbReference>
<dbReference type="Pfam" id="PF00534">
    <property type="entry name" value="Glycos_transf_1"/>
    <property type="match status" value="1"/>
</dbReference>
<feature type="domain" description="Glycosyl transferase family 1" evidence="2">
    <location>
        <begin position="190"/>
        <end position="367"/>
    </location>
</feature>
<dbReference type="Pfam" id="PF13439">
    <property type="entry name" value="Glyco_transf_4"/>
    <property type="match status" value="1"/>
</dbReference>
<reference evidence="4 5" key="1">
    <citation type="submission" date="2024-03" db="EMBL/GenBank/DDBJ databases">
        <title>Ignisphaera cupida sp. nov., a hyperthermophilic hydrolytic archaeon from a hot spring of Kamchatka, and proposal of Ignisphaeraceae fam. nov.</title>
        <authorList>
            <person name="Podosokorskaya O.A."/>
            <person name="Elcheninov A.G."/>
            <person name="Maltseva A.I."/>
            <person name="Zayulina K.S."/>
            <person name="Novikov A."/>
            <person name="Merkel A.Y."/>
        </authorList>
    </citation>
    <scope>NUCLEOTIDE SEQUENCE [LARGE SCALE GENOMIC DNA]</scope>
    <source>
        <strain evidence="4 5">38H-sp</strain>
    </source>
</reference>
<evidence type="ECO:0000256" key="1">
    <source>
        <dbReference type="SAM" id="Phobius"/>
    </source>
</evidence>